<comment type="caution">
    <text evidence="1">The sequence shown here is derived from an EMBL/GenBank/DDBJ whole genome shotgun (WGS) entry which is preliminary data.</text>
</comment>
<dbReference type="Proteomes" id="UP000576225">
    <property type="component" value="Unassembled WGS sequence"/>
</dbReference>
<evidence type="ECO:0000313" key="2">
    <source>
        <dbReference type="Proteomes" id="UP000576225"/>
    </source>
</evidence>
<dbReference type="EMBL" id="JABAEW010000027">
    <property type="protein sequence ID" value="NMD87640.1"/>
    <property type="molecule type" value="Genomic_DNA"/>
</dbReference>
<sequence length="140" mass="16331">MVGHDGSVAKHCACFLSPVWREHIRALWRIYSETRPQVMWVEDDIRTFNHEPVEFGCFCPRHLRLFGERIGRPVEREELVRAILAPGRAHPWRREYLEMQRDIIVENAAFLAKTVHEVSPENSMGLMSSGPRLHCLEGRD</sequence>
<organism evidence="1 2">
    <name type="scientific">Victivallis vadensis</name>
    <dbReference type="NCBI Taxonomy" id="172901"/>
    <lineage>
        <taxon>Bacteria</taxon>
        <taxon>Pseudomonadati</taxon>
        <taxon>Lentisphaerota</taxon>
        <taxon>Lentisphaeria</taxon>
        <taxon>Victivallales</taxon>
        <taxon>Victivallaceae</taxon>
        <taxon>Victivallis</taxon>
    </lineage>
</organism>
<dbReference type="RefSeq" id="WP_168963002.1">
    <property type="nucleotide sequence ID" value="NZ_JABAEW010000027.1"/>
</dbReference>
<name>A0A848B1M6_9BACT</name>
<evidence type="ECO:0000313" key="1">
    <source>
        <dbReference type="EMBL" id="NMD87640.1"/>
    </source>
</evidence>
<proteinExistence type="predicted"/>
<accession>A0A848B1M6</accession>
<dbReference type="AlphaFoldDB" id="A0A848B1M6"/>
<protein>
    <submittedName>
        <fullName evidence="1">Uncharacterized protein</fullName>
    </submittedName>
</protein>
<reference evidence="1 2" key="1">
    <citation type="submission" date="2020-04" db="EMBL/GenBank/DDBJ databases">
        <authorList>
            <person name="Hitch T.C.A."/>
            <person name="Wylensek D."/>
            <person name="Clavel T."/>
        </authorList>
    </citation>
    <scope>NUCLEOTIDE SEQUENCE [LARGE SCALE GENOMIC DNA]</scope>
    <source>
        <strain evidence="1 2">COR2-253-APC-1A</strain>
    </source>
</reference>
<gene>
    <name evidence="1" type="ORF">HF882_13705</name>
</gene>